<keyword evidence="5" id="KW-1185">Reference proteome</keyword>
<accession>A0ABM8FUZ9</accession>
<dbReference type="InterPro" id="IPR036661">
    <property type="entry name" value="Luciferase-like_sf"/>
</dbReference>
<keyword evidence="1" id="KW-0560">Oxidoreductase</keyword>
<evidence type="ECO:0000313" key="4">
    <source>
        <dbReference type="EMBL" id="BDZ39510.1"/>
    </source>
</evidence>
<evidence type="ECO:0000256" key="2">
    <source>
        <dbReference type="ARBA" id="ARBA00023033"/>
    </source>
</evidence>
<keyword evidence="2" id="KW-0503">Monooxygenase</keyword>
<dbReference type="Gene3D" id="3.20.20.30">
    <property type="entry name" value="Luciferase-like domain"/>
    <property type="match status" value="1"/>
</dbReference>
<name>A0ABM8FUZ9_9MICO</name>
<sequence>MTFELGAYSFGVAGRNLEGDTVSTAQAVRNMLEQIQLAEQVGLDFYGVGEHHTATMPVSSPASVINAAAAMTSRITLSTAVSVLSTDDPIRLYQQMATAQIVSNGRVEIIAGRGSSTDSFPLFGYELDDYDRLYTDKLGLLLAVATNERTNWESPFRPPLHDALIVPRPEQPVPIWLGTGGNPGSTVRAAQAGLPVSYGILSGTPQRWGQMGALYRQAAEQAAVNTAQLAISVAGHGFVARDGRSAKQMFFRHESAAYAAAGRFGPRSWEEAKPNYSPGGMVFAGDASEVADRIIDLHQHLGHTRHFFQMDIGGMPQADVLTSIELLGTEVAPRVRAELDNGQSAA</sequence>
<feature type="domain" description="Luciferase-like" evidence="3">
    <location>
        <begin position="19"/>
        <end position="296"/>
    </location>
</feature>
<dbReference type="PANTHER" id="PTHR30137:SF8">
    <property type="entry name" value="BLR5498 PROTEIN"/>
    <property type="match status" value="1"/>
</dbReference>
<dbReference type="EMBL" id="AP027728">
    <property type="protein sequence ID" value="BDZ39510.1"/>
    <property type="molecule type" value="Genomic_DNA"/>
</dbReference>
<dbReference type="PANTHER" id="PTHR30137">
    <property type="entry name" value="LUCIFERASE-LIKE MONOOXYGENASE"/>
    <property type="match status" value="1"/>
</dbReference>
<proteinExistence type="predicted"/>
<dbReference type="RefSeq" id="WP_286299697.1">
    <property type="nucleotide sequence ID" value="NZ_AP027728.1"/>
</dbReference>
<dbReference type="InterPro" id="IPR011251">
    <property type="entry name" value="Luciferase-like_dom"/>
</dbReference>
<dbReference type="Pfam" id="PF00296">
    <property type="entry name" value="Bac_luciferase"/>
    <property type="match status" value="1"/>
</dbReference>
<dbReference type="InterPro" id="IPR050766">
    <property type="entry name" value="Bact_Lucif_Oxidored"/>
</dbReference>
<gene>
    <name evidence="4" type="ORF">GCM10025863_21240</name>
</gene>
<dbReference type="Proteomes" id="UP001321543">
    <property type="component" value="Chromosome"/>
</dbReference>
<dbReference type="SUPFAM" id="SSF51679">
    <property type="entry name" value="Bacterial luciferase-like"/>
    <property type="match status" value="1"/>
</dbReference>
<reference evidence="5" key="1">
    <citation type="journal article" date="2019" name="Int. J. Syst. Evol. Microbiol.">
        <title>The Global Catalogue of Microorganisms (GCM) 10K type strain sequencing project: providing services to taxonomists for standard genome sequencing and annotation.</title>
        <authorList>
            <consortium name="The Broad Institute Genomics Platform"/>
            <consortium name="The Broad Institute Genome Sequencing Center for Infectious Disease"/>
            <person name="Wu L."/>
            <person name="Ma J."/>
        </authorList>
    </citation>
    <scope>NUCLEOTIDE SEQUENCE [LARGE SCALE GENOMIC DNA]</scope>
    <source>
        <strain evidence="5">NBRC 106310</strain>
    </source>
</reference>
<organism evidence="4 5">
    <name type="scientific">Microbacterium suwonense</name>
    <dbReference type="NCBI Taxonomy" id="683047"/>
    <lineage>
        <taxon>Bacteria</taxon>
        <taxon>Bacillati</taxon>
        <taxon>Actinomycetota</taxon>
        <taxon>Actinomycetes</taxon>
        <taxon>Micrococcales</taxon>
        <taxon>Microbacteriaceae</taxon>
        <taxon>Microbacterium</taxon>
    </lineage>
</organism>
<protein>
    <submittedName>
        <fullName evidence="4">Luciferase</fullName>
    </submittedName>
</protein>
<evidence type="ECO:0000313" key="5">
    <source>
        <dbReference type="Proteomes" id="UP001321543"/>
    </source>
</evidence>
<evidence type="ECO:0000259" key="3">
    <source>
        <dbReference type="Pfam" id="PF00296"/>
    </source>
</evidence>
<evidence type="ECO:0000256" key="1">
    <source>
        <dbReference type="ARBA" id="ARBA00023002"/>
    </source>
</evidence>